<dbReference type="STRING" id="1169540.A0A0G4FVI8"/>
<keyword evidence="4" id="KW-1185">Reference proteome</keyword>
<dbReference type="OrthoDB" id="10263751at2759"/>
<feature type="domain" description="PITH" evidence="2">
    <location>
        <begin position="27"/>
        <end position="204"/>
    </location>
</feature>
<evidence type="ECO:0000256" key="1">
    <source>
        <dbReference type="ARBA" id="ARBA00025788"/>
    </source>
</evidence>
<organism evidence="3 4">
    <name type="scientific">Vitrella brassicaformis (strain CCMP3155)</name>
    <dbReference type="NCBI Taxonomy" id="1169540"/>
    <lineage>
        <taxon>Eukaryota</taxon>
        <taxon>Sar</taxon>
        <taxon>Alveolata</taxon>
        <taxon>Colpodellida</taxon>
        <taxon>Vitrellaceae</taxon>
        <taxon>Vitrella</taxon>
    </lineage>
</organism>
<protein>
    <recommendedName>
        <fullName evidence="2">PITH domain-containing protein</fullName>
    </recommendedName>
</protein>
<dbReference type="EMBL" id="CDMY01000510">
    <property type="protein sequence ID" value="CEM19233.1"/>
    <property type="molecule type" value="Genomic_DNA"/>
</dbReference>
<accession>A0A0G4FVI8</accession>
<reference evidence="3 4" key="1">
    <citation type="submission" date="2014-11" db="EMBL/GenBank/DDBJ databases">
        <authorList>
            <person name="Zhu J."/>
            <person name="Qi W."/>
            <person name="Song R."/>
        </authorList>
    </citation>
    <scope>NUCLEOTIDE SEQUENCE [LARGE SCALE GENOMIC DNA]</scope>
</reference>
<evidence type="ECO:0000313" key="4">
    <source>
        <dbReference type="Proteomes" id="UP000041254"/>
    </source>
</evidence>
<dbReference type="Proteomes" id="UP000041254">
    <property type="component" value="Unassembled WGS sequence"/>
</dbReference>
<dbReference type="PROSITE" id="PS51532">
    <property type="entry name" value="PITH"/>
    <property type="match status" value="1"/>
</dbReference>
<dbReference type="InterPro" id="IPR045099">
    <property type="entry name" value="PITH1-like"/>
</dbReference>
<dbReference type="Pfam" id="PF06201">
    <property type="entry name" value="PITH"/>
    <property type="match status" value="1"/>
</dbReference>
<dbReference type="VEuPathDB" id="CryptoDB:Vbra_16326"/>
<dbReference type="InterPro" id="IPR008979">
    <property type="entry name" value="Galactose-bd-like_sf"/>
</dbReference>
<dbReference type="SUPFAM" id="SSF49785">
    <property type="entry name" value="Galactose-binding domain-like"/>
    <property type="match status" value="1"/>
</dbReference>
<gene>
    <name evidence="3" type="ORF">Vbra_16326</name>
</gene>
<dbReference type="Gene3D" id="2.60.120.470">
    <property type="entry name" value="PITH domain"/>
    <property type="match status" value="1"/>
</dbReference>
<dbReference type="PhylomeDB" id="A0A0G4FVI8"/>
<sequence length="206" mass="22912">MDGLGGGDEDAERRQLLHDALKHNKDYQIAEGLTVNLFDGFVDWKNFHCLGQSADHPFPHMDPRARTTHRGQTYVESDTDAEMLIFIPFNQKVTLQSLGFTVLSSHLSFGPRTVYLFPNRWSLDFDDALTTDPAQTLTFTREDLADGTALSLSAAKFSCVDCVWVFVASNQGGEEVTRMSKMGLLGRPLKDGSHQKLGGIRGMMRA</sequence>
<dbReference type="PANTHER" id="PTHR12175">
    <property type="entry name" value="AD039 HT014 THIOREDOXIN FAMILY TRP26"/>
    <property type="match status" value="1"/>
</dbReference>
<dbReference type="InParanoid" id="A0A0G4FVI8"/>
<proteinExistence type="inferred from homology"/>
<dbReference type="OMA" id="KFQVNER"/>
<dbReference type="PANTHER" id="PTHR12175:SF5">
    <property type="entry name" value="OS03G0795500 PROTEIN"/>
    <property type="match status" value="1"/>
</dbReference>
<dbReference type="InterPro" id="IPR037047">
    <property type="entry name" value="PITH_dom_sf"/>
</dbReference>
<dbReference type="InterPro" id="IPR010400">
    <property type="entry name" value="PITH_dom"/>
</dbReference>
<name>A0A0G4FVI8_VITBC</name>
<dbReference type="AlphaFoldDB" id="A0A0G4FVI8"/>
<comment type="similarity">
    <text evidence="1">Belongs to the PITHD1 family.</text>
</comment>
<evidence type="ECO:0000259" key="2">
    <source>
        <dbReference type="PROSITE" id="PS51532"/>
    </source>
</evidence>
<evidence type="ECO:0000313" key="3">
    <source>
        <dbReference type="EMBL" id="CEM19233.1"/>
    </source>
</evidence>
<dbReference type="GO" id="GO:0005737">
    <property type="term" value="C:cytoplasm"/>
    <property type="evidence" value="ECO:0007669"/>
    <property type="project" value="UniProtKB-ARBA"/>
</dbReference>